<keyword evidence="5 6" id="KW-0224">Dipeptidase</keyword>
<evidence type="ECO:0000256" key="2">
    <source>
        <dbReference type="ARBA" id="ARBA00007225"/>
    </source>
</evidence>
<evidence type="ECO:0000313" key="7">
    <source>
        <dbReference type="EMBL" id="PWG00886.1"/>
    </source>
</evidence>
<dbReference type="RefSeq" id="WP_109249599.1">
    <property type="nucleotide sequence ID" value="NZ_QCXQ01000001.1"/>
</dbReference>
<dbReference type="GO" id="GO:0016805">
    <property type="term" value="F:dipeptidase activity"/>
    <property type="evidence" value="ECO:0007669"/>
    <property type="project" value="UniProtKB-KW"/>
</dbReference>
<dbReference type="InterPro" id="IPR047804">
    <property type="entry name" value="C69_dipept_A-like"/>
</dbReference>
<protein>
    <recommendedName>
        <fullName evidence="6">Dipeptidase</fullName>
        <ecNumber evidence="6">3.4.-.-</ecNumber>
    </recommendedName>
</protein>
<comment type="caution">
    <text evidence="7">The sequence shown here is derived from an EMBL/GenBank/DDBJ whole genome shotgun (WGS) entry which is preliminary data.</text>
</comment>
<organism evidence="7 8">
    <name type="scientific">Levilactobacillus bambusae</name>
    <dbReference type="NCBI Taxonomy" id="2024736"/>
    <lineage>
        <taxon>Bacteria</taxon>
        <taxon>Bacillati</taxon>
        <taxon>Bacillota</taxon>
        <taxon>Bacilli</taxon>
        <taxon>Lactobacillales</taxon>
        <taxon>Lactobacillaceae</taxon>
        <taxon>Levilactobacillus</taxon>
    </lineage>
</organism>
<evidence type="ECO:0000256" key="3">
    <source>
        <dbReference type="ARBA" id="ARBA00022670"/>
    </source>
</evidence>
<dbReference type="PANTHER" id="PTHR12994">
    <property type="entry name" value="SECERNIN"/>
    <property type="match status" value="1"/>
</dbReference>
<sequence>MNYSACTSILIGKGATVDGSTIIGRNEDSRSAWPKHMVVHPHRTFTQPQEFRSKDNGFTMPLPLEAAKYTATPEWTDQYGLFEEDGINEYGVAMSATESTYSNDRVLGADPLVKDGIGEEAMVTVVLPYVKTAREGVKRLGQLIETYGTNESNGILFSDQDEAWYLETGAGHYWVAQRIPDNGYAVISNQMAIERVNFQDSDNFMWATHLQEFVTENHLVRHQTTDFNWRDTFGTQDASDLYYNTPRVWYGQKLFNPQIDQEPQSFNLPFIRYADRLLSVDDAQFYLSSHYQQTPYDPVGTGSETDKKKFRPVSLAKTQESHVLQIRPEFEPGLAGIHWLAMGVAAESTYVPFFAGITTTPAEYQLGQKDYDSKSAYWIFKHASILVDAHYNTFLPDLEAVQKELRIAFKQEVKHVDEVAKHLHGTELADFLTAESAAGALAALKAYQNLAGLLITKATDLSPLNYTQDMNL</sequence>
<dbReference type="Pfam" id="PF03577">
    <property type="entry name" value="Peptidase_C69"/>
    <property type="match status" value="1"/>
</dbReference>
<dbReference type="NCBIfam" id="NF033678">
    <property type="entry name" value="C69_fam_dipept"/>
    <property type="match status" value="1"/>
</dbReference>
<evidence type="ECO:0000256" key="5">
    <source>
        <dbReference type="ARBA" id="ARBA00022997"/>
    </source>
</evidence>
<dbReference type="Gene3D" id="3.60.60.10">
    <property type="entry name" value="Penicillin V Acylase, Chain A"/>
    <property type="match status" value="1"/>
</dbReference>
<evidence type="ECO:0000256" key="1">
    <source>
        <dbReference type="ARBA" id="ARBA00001670"/>
    </source>
</evidence>
<accession>A0A2V1N4Q3</accession>
<dbReference type="Proteomes" id="UP000245080">
    <property type="component" value="Unassembled WGS sequence"/>
</dbReference>
<evidence type="ECO:0000313" key="8">
    <source>
        <dbReference type="Proteomes" id="UP000245080"/>
    </source>
</evidence>
<dbReference type="OrthoDB" id="9764088at2"/>
<comment type="catalytic activity">
    <reaction evidence="1">
        <text>an L-aminoacyl-L-amino acid + H2O = 2 an L-alpha-amino acid</text>
        <dbReference type="Rhea" id="RHEA:48940"/>
        <dbReference type="ChEBI" id="CHEBI:15377"/>
        <dbReference type="ChEBI" id="CHEBI:59869"/>
        <dbReference type="ChEBI" id="CHEBI:77460"/>
        <dbReference type="EC" id="3.4.13.19"/>
    </reaction>
</comment>
<evidence type="ECO:0000256" key="4">
    <source>
        <dbReference type="ARBA" id="ARBA00022801"/>
    </source>
</evidence>
<name>A0A2V1N4Q3_9LACO</name>
<dbReference type="GO" id="GO:0006508">
    <property type="term" value="P:proteolysis"/>
    <property type="evidence" value="ECO:0007669"/>
    <property type="project" value="UniProtKB-KW"/>
</dbReference>
<dbReference type="InterPro" id="IPR005322">
    <property type="entry name" value="Peptidase_C69"/>
</dbReference>
<gene>
    <name evidence="7" type="ORF">DCM90_01555</name>
</gene>
<dbReference type="EC" id="3.4.-.-" evidence="6"/>
<comment type="similarity">
    <text evidence="2 6">Belongs to the peptidase C69 family.</text>
</comment>
<proteinExistence type="inferred from homology"/>
<dbReference type="EMBL" id="QCXQ01000001">
    <property type="protein sequence ID" value="PWG00886.1"/>
    <property type="molecule type" value="Genomic_DNA"/>
</dbReference>
<dbReference type="AlphaFoldDB" id="A0A2V1N4Q3"/>
<reference evidence="7 8" key="1">
    <citation type="journal article" date="2018" name="Int. J. Syst. Evol. Microbiol.">
        <title>Lactobacillus bambusae sp. nov., isolated from a traditional fermented Ma-bamboo shoots of Taiwan.</title>
        <authorList>
            <person name="Wang L.-T."/>
        </authorList>
    </citation>
    <scope>NUCLEOTIDE SEQUENCE [LARGE SCALE GENOMIC DNA]</scope>
    <source>
        <strain evidence="7 8">BS-W1</strain>
    </source>
</reference>
<keyword evidence="4 6" id="KW-0378">Hydrolase</keyword>
<dbReference type="PANTHER" id="PTHR12994:SF17">
    <property type="entry name" value="LD30995P"/>
    <property type="match status" value="1"/>
</dbReference>
<evidence type="ECO:0000256" key="6">
    <source>
        <dbReference type="RuleBase" id="RU364089"/>
    </source>
</evidence>
<keyword evidence="8" id="KW-1185">Reference proteome</keyword>
<dbReference type="GO" id="GO:0070004">
    <property type="term" value="F:cysteine-type exopeptidase activity"/>
    <property type="evidence" value="ECO:0007669"/>
    <property type="project" value="InterPro"/>
</dbReference>
<keyword evidence="3 6" id="KW-0645">Protease</keyword>